<proteinExistence type="predicted"/>
<evidence type="ECO:0000313" key="1">
    <source>
        <dbReference type="EMBL" id="KAF0530096.1"/>
    </source>
</evidence>
<evidence type="ECO:0000313" key="2">
    <source>
        <dbReference type="Proteomes" id="UP000439903"/>
    </source>
</evidence>
<dbReference type="AlphaFoldDB" id="A0A8H4AT49"/>
<comment type="caution">
    <text evidence="1">The sequence shown here is derived from an EMBL/GenBank/DDBJ whole genome shotgun (WGS) entry which is preliminary data.</text>
</comment>
<reference evidence="1 2" key="1">
    <citation type="journal article" date="2019" name="Environ. Microbiol.">
        <title>At the nexus of three kingdoms: the genome of the mycorrhizal fungus Gigaspora margarita provides insights into plant, endobacterial and fungal interactions.</title>
        <authorList>
            <person name="Venice F."/>
            <person name="Ghignone S."/>
            <person name="Salvioli di Fossalunga A."/>
            <person name="Amselem J."/>
            <person name="Novero M."/>
            <person name="Xianan X."/>
            <person name="Sedzielewska Toro K."/>
            <person name="Morin E."/>
            <person name="Lipzen A."/>
            <person name="Grigoriev I.V."/>
            <person name="Henrissat B."/>
            <person name="Martin F.M."/>
            <person name="Bonfante P."/>
        </authorList>
    </citation>
    <scope>NUCLEOTIDE SEQUENCE [LARGE SCALE GENOMIC DNA]</scope>
    <source>
        <strain evidence="1 2">BEG34</strain>
    </source>
</reference>
<dbReference type="Proteomes" id="UP000439903">
    <property type="component" value="Unassembled WGS sequence"/>
</dbReference>
<dbReference type="OrthoDB" id="2473344at2759"/>
<dbReference type="EMBL" id="WTPW01000253">
    <property type="protein sequence ID" value="KAF0530096.1"/>
    <property type="molecule type" value="Genomic_DNA"/>
</dbReference>
<keyword evidence="2" id="KW-1185">Reference proteome</keyword>
<gene>
    <name evidence="1" type="ORF">F8M41_012427</name>
</gene>
<sequence>MDASSTVDNNYSKFDGVNNSHKVAQVDEIESNFKKENCQDNVVYGGKKGKDYIVHSLRSALISYKPSTM</sequence>
<protein>
    <submittedName>
        <fullName evidence="1">Uncharacterized protein</fullName>
    </submittedName>
</protein>
<name>A0A8H4AT49_GIGMA</name>
<accession>A0A8H4AT49</accession>
<organism evidence="1 2">
    <name type="scientific">Gigaspora margarita</name>
    <dbReference type="NCBI Taxonomy" id="4874"/>
    <lineage>
        <taxon>Eukaryota</taxon>
        <taxon>Fungi</taxon>
        <taxon>Fungi incertae sedis</taxon>
        <taxon>Mucoromycota</taxon>
        <taxon>Glomeromycotina</taxon>
        <taxon>Glomeromycetes</taxon>
        <taxon>Diversisporales</taxon>
        <taxon>Gigasporaceae</taxon>
        <taxon>Gigaspora</taxon>
    </lineage>
</organism>